<dbReference type="AlphaFoldDB" id="A0A6P1T6M8"/>
<proteinExistence type="predicted"/>
<reference evidence="1 2" key="1">
    <citation type="submission" date="2019-12" db="EMBL/GenBank/DDBJ databases">
        <title>Complete genome sequence of Algicella marina strain 9Alg 56(T) isolated from the red alga Tichocarpus crinitus.</title>
        <authorList>
            <person name="Kim S.-G."/>
            <person name="Nedashkovskaya O.I."/>
        </authorList>
    </citation>
    <scope>NUCLEOTIDE SEQUENCE [LARGE SCALE GENOMIC DNA]</scope>
    <source>
        <strain evidence="1 2">9Alg 56</strain>
    </source>
</reference>
<organism evidence="1 2">
    <name type="scientific">Algicella marina</name>
    <dbReference type="NCBI Taxonomy" id="2683284"/>
    <lineage>
        <taxon>Bacteria</taxon>
        <taxon>Pseudomonadati</taxon>
        <taxon>Pseudomonadota</taxon>
        <taxon>Alphaproteobacteria</taxon>
        <taxon>Rhodobacterales</taxon>
        <taxon>Paracoccaceae</taxon>
        <taxon>Algicella</taxon>
    </lineage>
</organism>
<dbReference type="KEGG" id="amaq:GO499_16580"/>
<dbReference type="EMBL" id="CP046620">
    <property type="protein sequence ID" value="QHQ37471.1"/>
    <property type="molecule type" value="Genomic_DNA"/>
</dbReference>
<evidence type="ECO:0000313" key="2">
    <source>
        <dbReference type="Proteomes" id="UP000464495"/>
    </source>
</evidence>
<keyword evidence="2" id="KW-1185">Reference proteome</keyword>
<sequence length="113" mass="12398">MFEAGIVEATDFPPESRYAGLPTKTLTDASGRIVTYVTRRFVPPPEAFATQAYRITTEGERLDQIAAATIGNPEGFWQICDANRALFAEELEKPGTEVRLTLPQGVPGPEEEL</sequence>
<gene>
    <name evidence="1" type="ORF">GO499_16580</name>
</gene>
<accession>A0A6P1T6M8</accession>
<name>A0A6P1T6M8_9RHOB</name>
<evidence type="ECO:0000313" key="1">
    <source>
        <dbReference type="EMBL" id="QHQ37471.1"/>
    </source>
</evidence>
<protein>
    <submittedName>
        <fullName evidence="1">LysM domain-containing protein</fullName>
    </submittedName>
</protein>
<dbReference type="Proteomes" id="UP000464495">
    <property type="component" value="Chromosome"/>
</dbReference>